<organism evidence="4 5">
    <name type="scientific">Mycolicibacterium confluentis</name>
    <dbReference type="NCBI Taxonomy" id="28047"/>
    <lineage>
        <taxon>Bacteria</taxon>
        <taxon>Bacillati</taxon>
        <taxon>Actinomycetota</taxon>
        <taxon>Actinomycetes</taxon>
        <taxon>Mycobacteriales</taxon>
        <taxon>Mycobacteriaceae</taxon>
        <taxon>Mycolicibacterium</taxon>
    </lineage>
</organism>
<dbReference type="SUPFAM" id="SSF53474">
    <property type="entry name" value="alpha/beta-Hydrolases"/>
    <property type="match status" value="1"/>
</dbReference>
<feature type="region of interest" description="Disordered" evidence="1">
    <location>
        <begin position="454"/>
        <end position="478"/>
    </location>
</feature>
<dbReference type="InterPro" id="IPR013228">
    <property type="entry name" value="PE-PPE_C"/>
</dbReference>
<keyword evidence="5" id="KW-1185">Reference proteome</keyword>
<name>A0A7I7XXZ3_9MYCO</name>
<evidence type="ECO:0000256" key="2">
    <source>
        <dbReference type="SAM" id="SignalP"/>
    </source>
</evidence>
<feature type="chain" id="PRO_5029461870" evidence="2">
    <location>
        <begin position="21"/>
        <end position="542"/>
    </location>
</feature>
<proteinExistence type="predicted"/>
<dbReference type="Pfam" id="PF08237">
    <property type="entry name" value="PE-PPE"/>
    <property type="match status" value="1"/>
</dbReference>
<keyword evidence="2" id="KW-0732">Signal</keyword>
<feature type="compositionally biased region" description="Basic and acidic residues" evidence="1">
    <location>
        <begin position="504"/>
        <end position="518"/>
    </location>
</feature>
<dbReference type="AlphaFoldDB" id="A0A7I7XXZ3"/>
<feature type="signal peptide" evidence="2">
    <location>
        <begin position="1"/>
        <end position="20"/>
    </location>
</feature>
<sequence length="542" mass="57016">MVVIAFVSAMVLALTGTMQAAITLAANTALIVPGTGTSNPDGSTNYLKNAVNHYVNPSWSAINPCTSDVGCAEGVPYTAQFWPFPFAGWGGLEGAKWNDSVQNGVVSLSSRYGEAQAAAGPGDEVVIFGYSQGATVASIVKRQLANPPEGLPGLPDNVRFVLIGNPNRPNGGLFERLAMFGTVPILDATFGQPTPTNTSPTVNTTDIAFQYDGVADFPAVPWNLLAVLNAALGFEYVHGTYLDPRGRPGPEEGELPYGYDAADIEAAITACKADPSGANCQRHGDTVYVTLAANSLPLFQPFIDLGTSTGTSWLINPVVALLQPLTQTLIETAYIRDDYGRPTPFTLIPRVNLVKLIVDLINDIPEGINAAIATINDPNHKIPDLPRMWGEESDSADTLTVLARTQNGGTGTTEIPDPQTTVVGDPQDDTTTVAKSNVELPKLPALKLPKLVSVKTSEDDSVTPAGTDADALEPKSDVEPVRDLAKAARKVLGPPPKAVEKAIKKAADRAAARTERVQSRFSGKKAAAAETADKPAADKPAA</sequence>
<evidence type="ECO:0000313" key="4">
    <source>
        <dbReference type="EMBL" id="BBZ34186.1"/>
    </source>
</evidence>
<dbReference type="Proteomes" id="UP000466931">
    <property type="component" value="Chromosome"/>
</dbReference>
<dbReference type="EMBL" id="AP022612">
    <property type="protein sequence ID" value="BBZ34186.1"/>
    <property type="molecule type" value="Genomic_DNA"/>
</dbReference>
<evidence type="ECO:0000259" key="3">
    <source>
        <dbReference type="Pfam" id="PF08237"/>
    </source>
</evidence>
<feature type="domain" description="PE-PPE" evidence="3">
    <location>
        <begin position="74"/>
        <end position="334"/>
    </location>
</feature>
<dbReference type="InterPro" id="IPR029058">
    <property type="entry name" value="AB_hydrolase_fold"/>
</dbReference>
<reference evidence="4" key="2">
    <citation type="submission" date="2020-02" db="EMBL/GenBank/DDBJ databases">
        <authorList>
            <person name="Matsumoto Y."/>
            <person name="Motooka D."/>
            <person name="Nakamura S."/>
        </authorList>
    </citation>
    <scope>NUCLEOTIDE SEQUENCE</scope>
    <source>
        <strain evidence="4">JCM 13671</strain>
    </source>
</reference>
<feature type="compositionally biased region" description="Basic and acidic residues" evidence="1">
    <location>
        <begin position="531"/>
        <end position="542"/>
    </location>
</feature>
<protein>
    <submittedName>
        <fullName evidence="4">PE-PPE domain-containing protein</fullName>
    </submittedName>
</protein>
<dbReference type="Gene3D" id="3.40.50.1820">
    <property type="entry name" value="alpha/beta hydrolase"/>
    <property type="match status" value="1"/>
</dbReference>
<reference evidence="4" key="1">
    <citation type="journal article" date="2019" name="Emerg. Microbes Infect.">
        <title>Comprehensive subspecies identification of 175 nontuberculous mycobacteria species based on 7547 genomic profiles.</title>
        <authorList>
            <person name="Matsumoto Y."/>
            <person name="Kinjo T."/>
            <person name="Motooka D."/>
            <person name="Nabeya D."/>
            <person name="Jung N."/>
            <person name="Uechi K."/>
            <person name="Horii T."/>
            <person name="Iida T."/>
            <person name="Fujita J."/>
            <person name="Nakamura S."/>
        </authorList>
    </citation>
    <scope>NUCLEOTIDE SEQUENCE [LARGE SCALE GENOMIC DNA]</scope>
    <source>
        <strain evidence="4">JCM 13671</strain>
    </source>
</reference>
<feature type="region of interest" description="Disordered" evidence="1">
    <location>
        <begin position="504"/>
        <end position="542"/>
    </location>
</feature>
<accession>A0A7I7XXZ3</accession>
<evidence type="ECO:0000313" key="5">
    <source>
        <dbReference type="Proteomes" id="UP000466931"/>
    </source>
</evidence>
<gene>
    <name evidence="4" type="ORF">MCNF_27910</name>
</gene>
<evidence type="ECO:0000256" key="1">
    <source>
        <dbReference type="SAM" id="MobiDB-lite"/>
    </source>
</evidence>